<proteinExistence type="predicted"/>
<evidence type="ECO:0000313" key="4">
    <source>
        <dbReference type="Proteomes" id="UP001321542"/>
    </source>
</evidence>
<dbReference type="SUPFAM" id="SSF55073">
    <property type="entry name" value="Nucleotide cyclase"/>
    <property type="match status" value="1"/>
</dbReference>
<evidence type="ECO:0000256" key="2">
    <source>
        <dbReference type="SAM" id="MobiDB-lite"/>
    </source>
</evidence>
<evidence type="ECO:0008006" key="5">
    <source>
        <dbReference type="Google" id="ProtNLM"/>
    </source>
</evidence>
<dbReference type="EMBL" id="AP018448">
    <property type="protein sequence ID" value="BBC34823.1"/>
    <property type="molecule type" value="Genomic_DNA"/>
</dbReference>
<organism evidence="3 4">
    <name type="scientific">Streptomyces graminofaciens</name>
    <dbReference type="NCBI Taxonomy" id="68212"/>
    <lineage>
        <taxon>Bacteria</taxon>
        <taxon>Bacillati</taxon>
        <taxon>Actinomycetota</taxon>
        <taxon>Actinomycetes</taxon>
        <taxon>Kitasatosporales</taxon>
        <taxon>Streptomycetaceae</taxon>
        <taxon>Streptomyces</taxon>
    </lineage>
</organism>
<gene>
    <name evidence="3" type="ORF">SGFS_061170</name>
</gene>
<keyword evidence="4" id="KW-1185">Reference proteome</keyword>
<protein>
    <recommendedName>
        <fullName evidence="5">Guanylate cyclase domain-containing protein</fullName>
    </recommendedName>
</protein>
<feature type="compositionally biased region" description="Low complexity" evidence="2">
    <location>
        <begin position="194"/>
        <end position="207"/>
    </location>
</feature>
<dbReference type="InterPro" id="IPR029787">
    <property type="entry name" value="Nucleotide_cyclase"/>
</dbReference>
<evidence type="ECO:0000256" key="1">
    <source>
        <dbReference type="SAM" id="Coils"/>
    </source>
</evidence>
<feature type="compositionally biased region" description="Pro residues" evidence="2">
    <location>
        <begin position="208"/>
        <end position="220"/>
    </location>
</feature>
<accession>A0ABM7FEB0</accession>
<name>A0ABM7FEB0_9ACTN</name>
<feature type="region of interest" description="Disordered" evidence="2">
    <location>
        <begin position="194"/>
        <end position="222"/>
    </location>
</feature>
<dbReference type="Gene3D" id="3.30.70.1230">
    <property type="entry name" value="Nucleotide cyclase"/>
    <property type="match status" value="1"/>
</dbReference>
<reference evidence="3 4" key="1">
    <citation type="journal article" date="2010" name="ChemBioChem">
        <title>Cloning and characterization of the biosynthetic gene cluster of 16-membered macrolide antibiotic FD-891: involvement of a dual functional cytochrome P450 monooxygenase catalyzing epoxidation and hydroxylation.</title>
        <authorList>
            <person name="Kudo F."/>
            <person name="Motegi A."/>
            <person name="Mizoue K."/>
            <person name="Eguchi T."/>
        </authorList>
    </citation>
    <scope>NUCLEOTIDE SEQUENCE [LARGE SCALE GENOMIC DNA]</scope>
    <source>
        <strain evidence="3 4">A-8890</strain>
    </source>
</reference>
<dbReference type="Proteomes" id="UP001321542">
    <property type="component" value="Chromosome"/>
</dbReference>
<sequence>MVSSTEPCSPAQYSLIAVLDIEGFGRRTDPDQAWLRERLRVVVARALDAAHIDELSSEDRGDAVVLLIPGTVPKTDLLGGFVRALVAGLRDHARDHTGDRAMRLRVAVHAGEVARHGEGWVGTDLNTAFRMADMEPLRRALAGAPDAVLSLAVSHVLHQGVLRHHHPGLEAHEFAPVVLSGKEIKDETVWIRVPGHPAPATSSSSAGPTPPQKPPAPEPAPANYGISATHVTVTGVGVNHGTVTQSWTGPVATGSDATAADLHHELARLRGELKEALRREEIDDVTFEASEEELDTAERHARAEDEEGRGRLLRALTKLKALMADTAALAGLVATVTQLIQQVRGQA</sequence>
<reference evidence="3 4" key="2">
    <citation type="journal article" date="2023" name="ChemBioChem">
        <title>Acyltransferase Domain Exchange between Two Independent Type I Polyketide Synthases in the Same Producer Strain of Macrolide Antibiotics.</title>
        <authorList>
            <person name="Kudo F."/>
            <person name="Kishikawa K."/>
            <person name="Tsuboi K."/>
            <person name="Kido T."/>
            <person name="Usui T."/>
            <person name="Hashimoto J."/>
            <person name="Shin-Ya K."/>
            <person name="Miyanaga A."/>
            <person name="Eguchi T."/>
        </authorList>
    </citation>
    <scope>NUCLEOTIDE SEQUENCE [LARGE SCALE GENOMIC DNA]</scope>
    <source>
        <strain evidence="3 4">A-8890</strain>
    </source>
</reference>
<feature type="coiled-coil region" evidence="1">
    <location>
        <begin position="259"/>
        <end position="307"/>
    </location>
</feature>
<keyword evidence="1" id="KW-0175">Coiled coil</keyword>
<evidence type="ECO:0000313" key="3">
    <source>
        <dbReference type="EMBL" id="BBC34823.1"/>
    </source>
</evidence>
<dbReference type="RefSeq" id="WP_286254880.1">
    <property type="nucleotide sequence ID" value="NZ_AP018448.1"/>
</dbReference>